<reference evidence="1" key="1">
    <citation type="submission" date="2021-02" db="EMBL/GenBank/DDBJ databases">
        <authorList>
            <person name="Nowell W R."/>
        </authorList>
    </citation>
    <scope>NUCLEOTIDE SEQUENCE</scope>
</reference>
<accession>A0A8S3KMJ0</accession>
<dbReference type="PANTHER" id="PTHR10658:SF81">
    <property type="entry name" value="PROTEIN RETINAL DEGENERATION B"/>
    <property type="match status" value="1"/>
</dbReference>
<comment type="caution">
    <text evidence="1">The sequence shown here is derived from an EMBL/GenBank/DDBJ whole genome shotgun (WGS) entry which is preliminary data.</text>
</comment>
<dbReference type="AlphaFoldDB" id="A0A8S3KMJ0"/>
<sequence>WCWQDEYQGLTLADIRHLEDETQRELNKRMANFQSQDISLSITNDNAGDDNTRTIVNNELNQPLSSIRNRQLSIDNINANRSRINTFSIPPLPRDETGDDEYFDAECKLATSFYLSENFHI</sequence>
<protein>
    <submittedName>
        <fullName evidence="1">Uncharacterized protein</fullName>
    </submittedName>
</protein>
<organism evidence="1 2">
    <name type="scientific">Rotaria magnacalcarata</name>
    <dbReference type="NCBI Taxonomy" id="392030"/>
    <lineage>
        <taxon>Eukaryota</taxon>
        <taxon>Metazoa</taxon>
        <taxon>Spiralia</taxon>
        <taxon>Gnathifera</taxon>
        <taxon>Rotifera</taxon>
        <taxon>Eurotatoria</taxon>
        <taxon>Bdelloidea</taxon>
        <taxon>Philodinida</taxon>
        <taxon>Philodinidae</taxon>
        <taxon>Rotaria</taxon>
    </lineage>
</organism>
<dbReference type="SUPFAM" id="SSF55961">
    <property type="entry name" value="Bet v1-like"/>
    <property type="match status" value="1"/>
</dbReference>
<dbReference type="InterPro" id="IPR023393">
    <property type="entry name" value="START-like_dom_sf"/>
</dbReference>
<gene>
    <name evidence="1" type="ORF">SMN809_LOCUS85926</name>
</gene>
<dbReference type="GO" id="GO:0008526">
    <property type="term" value="F:phosphatidylinositol transfer activity"/>
    <property type="evidence" value="ECO:0007669"/>
    <property type="project" value="TreeGrafter"/>
</dbReference>
<dbReference type="EMBL" id="CAJOBI010367766">
    <property type="protein sequence ID" value="CAF5228814.1"/>
    <property type="molecule type" value="Genomic_DNA"/>
</dbReference>
<dbReference type="Gene3D" id="3.30.530.20">
    <property type="match status" value="1"/>
</dbReference>
<name>A0A8S3KMJ0_9BILA</name>
<dbReference type="GO" id="GO:0008525">
    <property type="term" value="F:phosphatidylcholine transporter activity"/>
    <property type="evidence" value="ECO:0007669"/>
    <property type="project" value="TreeGrafter"/>
</dbReference>
<proteinExistence type="predicted"/>
<dbReference type="GO" id="GO:0031210">
    <property type="term" value="F:phosphatidylcholine binding"/>
    <property type="evidence" value="ECO:0007669"/>
    <property type="project" value="TreeGrafter"/>
</dbReference>
<dbReference type="PANTHER" id="PTHR10658">
    <property type="entry name" value="PHOSPHATIDYLINOSITOL TRANSFER PROTEIN"/>
    <property type="match status" value="1"/>
</dbReference>
<dbReference type="GO" id="GO:0005737">
    <property type="term" value="C:cytoplasm"/>
    <property type="evidence" value="ECO:0007669"/>
    <property type="project" value="TreeGrafter"/>
</dbReference>
<dbReference type="InterPro" id="IPR001666">
    <property type="entry name" value="PI_transfer"/>
</dbReference>
<dbReference type="Proteomes" id="UP000676336">
    <property type="component" value="Unassembled WGS sequence"/>
</dbReference>
<dbReference type="GO" id="GO:0035091">
    <property type="term" value="F:phosphatidylinositol binding"/>
    <property type="evidence" value="ECO:0007669"/>
    <property type="project" value="TreeGrafter"/>
</dbReference>
<feature type="non-terminal residue" evidence="1">
    <location>
        <position position="1"/>
    </location>
</feature>
<evidence type="ECO:0000313" key="2">
    <source>
        <dbReference type="Proteomes" id="UP000676336"/>
    </source>
</evidence>
<evidence type="ECO:0000313" key="1">
    <source>
        <dbReference type="EMBL" id="CAF5228814.1"/>
    </source>
</evidence>